<dbReference type="AlphaFoldDB" id="A0A0H1RFM7"/>
<dbReference type="EMBL" id="LCYG01000055">
    <property type="protein sequence ID" value="KLK91397.1"/>
    <property type="molecule type" value="Genomic_DNA"/>
</dbReference>
<sequence length="165" mass="17369">MTQERGRTLPFSGFKAAWRMLLDTLGGVSAVERAGITRGSASLLSRYGQVHESAFTPVDIMYEIEKAVVEAGGRPEFLFAYADALGFAVAPKAALENPMPVLDHAAVEAIGALGRVASAFHEAARDGVITPREAEGLATIGSRAEAEIHEFTEAAKARAAKGGAR</sequence>
<gene>
    <name evidence="1" type="ORF">AA309_20050</name>
</gene>
<dbReference type="PATRIC" id="fig|1225564.3.peg.5321"/>
<accession>A0A0H1RFM7</accession>
<proteinExistence type="predicted"/>
<protein>
    <submittedName>
        <fullName evidence="1">Uncharacterized protein</fullName>
    </submittedName>
</protein>
<comment type="caution">
    <text evidence="1">The sequence shown here is derived from an EMBL/GenBank/DDBJ whole genome shotgun (WGS) entry which is preliminary data.</text>
</comment>
<reference evidence="1 2" key="1">
    <citation type="submission" date="2015-05" db="EMBL/GenBank/DDBJ databases">
        <title>Draft genome sequence of Microvirga vignae strain BR3299, a novel nitrogen fixing bacteria isolated from Brazil semi-aired region.</title>
        <authorList>
            <person name="Zilli J.E."/>
            <person name="Passos S.R."/>
            <person name="Leite J."/>
            <person name="Baldani J.I."/>
            <person name="Xavier G.R."/>
            <person name="Rumjaneck N.G."/>
            <person name="Simoes-Araujo J.L."/>
        </authorList>
    </citation>
    <scope>NUCLEOTIDE SEQUENCE [LARGE SCALE GENOMIC DNA]</scope>
    <source>
        <strain evidence="1 2">BR3299</strain>
    </source>
</reference>
<organism evidence="1 2">
    <name type="scientific">Microvirga vignae</name>
    <dbReference type="NCBI Taxonomy" id="1225564"/>
    <lineage>
        <taxon>Bacteria</taxon>
        <taxon>Pseudomonadati</taxon>
        <taxon>Pseudomonadota</taxon>
        <taxon>Alphaproteobacteria</taxon>
        <taxon>Hyphomicrobiales</taxon>
        <taxon>Methylobacteriaceae</taxon>
        <taxon>Microvirga</taxon>
    </lineage>
</organism>
<name>A0A0H1RFM7_9HYPH</name>
<evidence type="ECO:0000313" key="2">
    <source>
        <dbReference type="Proteomes" id="UP000035489"/>
    </source>
</evidence>
<dbReference type="RefSeq" id="WP_047190795.1">
    <property type="nucleotide sequence ID" value="NZ_LCYG01000055.1"/>
</dbReference>
<dbReference type="STRING" id="1225564.AA309_20050"/>
<evidence type="ECO:0000313" key="1">
    <source>
        <dbReference type="EMBL" id="KLK91397.1"/>
    </source>
</evidence>
<dbReference type="Proteomes" id="UP000035489">
    <property type="component" value="Unassembled WGS sequence"/>
</dbReference>
<keyword evidence="2" id="KW-1185">Reference proteome</keyword>